<accession>A0AAN9U4Y7</accession>
<dbReference type="Proteomes" id="UP001367676">
    <property type="component" value="Unassembled WGS sequence"/>
</dbReference>
<gene>
    <name evidence="2" type="ORF">V9T40_007386</name>
</gene>
<protein>
    <submittedName>
        <fullName evidence="2">Uncharacterized protein</fullName>
    </submittedName>
</protein>
<evidence type="ECO:0000313" key="2">
    <source>
        <dbReference type="EMBL" id="KAK7605528.1"/>
    </source>
</evidence>
<evidence type="ECO:0000256" key="1">
    <source>
        <dbReference type="SAM" id="MobiDB-lite"/>
    </source>
</evidence>
<feature type="region of interest" description="Disordered" evidence="1">
    <location>
        <begin position="42"/>
        <end position="61"/>
    </location>
</feature>
<dbReference type="EMBL" id="JBBCAQ010000002">
    <property type="protein sequence ID" value="KAK7605528.1"/>
    <property type="molecule type" value="Genomic_DNA"/>
</dbReference>
<evidence type="ECO:0000313" key="3">
    <source>
        <dbReference type="Proteomes" id="UP001367676"/>
    </source>
</evidence>
<sequence>MQRPSAEFPTTIPHPHPHPHPHPGAPTSAVECARQPRTHAGIDFVGSRHSNGTQQHAHTDTRPAAAALLSVLANSPHDHSHSPVGSVSVTLTAIRDFGLLNHGYSYGYGYVK</sequence>
<comment type="caution">
    <text evidence="2">The sequence shown here is derived from an EMBL/GenBank/DDBJ whole genome shotgun (WGS) entry which is preliminary data.</text>
</comment>
<feature type="region of interest" description="Disordered" evidence="1">
    <location>
        <begin position="1"/>
        <end position="29"/>
    </location>
</feature>
<name>A0AAN9U4Y7_9HEMI</name>
<organism evidence="2 3">
    <name type="scientific">Parthenolecanium corni</name>
    <dbReference type="NCBI Taxonomy" id="536013"/>
    <lineage>
        <taxon>Eukaryota</taxon>
        <taxon>Metazoa</taxon>
        <taxon>Ecdysozoa</taxon>
        <taxon>Arthropoda</taxon>
        <taxon>Hexapoda</taxon>
        <taxon>Insecta</taxon>
        <taxon>Pterygota</taxon>
        <taxon>Neoptera</taxon>
        <taxon>Paraneoptera</taxon>
        <taxon>Hemiptera</taxon>
        <taxon>Sternorrhyncha</taxon>
        <taxon>Coccoidea</taxon>
        <taxon>Coccidae</taxon>
        <taxon>Parthenolecanium</taxon>
    </lineage>
</organism>
<reference evidence="2 3" key="1">
    <citation type="submission" date="2024-03" db="EMBL/GenBank/DDBJ databases">
        <title>Adaptation during the transition from Ophiocordyceps entomopathogen to insect associate is accompanied by gene loss and intensified selection.</title>
        <authorList>
            <person name="Ward C.M."/>
            <person name="Onetto C.A."/>
            <person name="Borneman A.R."/>
        </authorList>
    </citation>
    <scope>NUCLEOTIDE SEQUENCE [LARGE SCALE GENOMIC DNA]</scope>
    <source>
        <strain evidence="2">AWRI1</strain>
        <tissue evidence="2">Single Adult Female</tissue>
    </source>
</reference>
<proteinExistence type="predicted"/>
<dbReference type="AlphaFoldDB" id="A0AAN9U4Y7"/>
<keyword evidence="3" id="KW-1185">Reference proteome</keyword>